<evidence type="ECO:0000313" key="5">
    <source>
        <dbReference type="EMBL" id="OYP57333.1"/>
    </source>
</evidence>
<evidence type="ECO:0000313" key="6">
    <source>
        <dbReference type="Proteomes" id="UP000216189"/>
    </source>
</evidence>
<dbReference type="Pfam" id="PF01381">
    <property type="entry name" value="HTH_3"/>
    <property type="match status" value="1"/>
</dbReference>
<keyword evidence="6" id="KW-1185">Reference proteome</keyword>
<keyword evidence="1" id="KW-0805">Transcription regulation</keyword>
<dbReference type="SMART" id="SM00530">
    <property type="entry name" value="HTH_XRE"/>
    <property type="match status" value="1"/>
</dbReference>
<dbReference type="RefSeq" id="WP_094447899.1">
    <property type="nucleotide sequence ID" value="NZ_CP091801.1"/>
</dbReference>
<protein>
    <submittedName>
        <fullName evidence="5">Transcriptional regulator</fullName>
    </submittedName>
</protein>
<dbReference type="InterPro" id="IPR001387">
    <property type="entry name" value="Cro/C1-type_HTH"/>
</dbReference>
<dbReference type="PROSITE" id="PS50943">
    <property type="entry name" value="HTH_CROC1"/>
    <property type="match status" value="1"/>
</dbReference>
<dbReference type="InterPro" id="IPR010982">
    <property type="entry name" value="Lambda_DNA-bd_dom_sf"/>
</dbReference>
<gene>
    <name evidence="5" type="ORF">CIK91_00225</name>
</gene>
<keyword evidence="2" id="KW-0238">DNA-binding</keyword>
<proteinExistence type="predicted"/>
<comment type="caution">
    <text evidence="5">The sequence shown here is derived from an EMBL/GenBank/DDBJ whole genome shotgun (WGS) entry which is preliminary data.</text>
</comment>
<feature type="domain" description="HTH cro/C1-type" evidence="4">
    <location>
        <begin position="5"/>
        <end position="60"/>
    </location>
</feature>
<dbReference type="CDD" id="cd00093">
    <property type="entry name" value="HTH_XRE"/>
    <property type="match status" value="1"/>
</dbReference>
<dbReference type="PANTHER" id="PTHR40661:SF3">
    <property type="entry name" value="FELS-1 PROPHAGE TRANSCRIPTIONAL REGULATOR"/>
    <property type="match status" value="1"/>
</dbReference>
<evidence type="ECO:0000256" key="2">
    <source>
        <dbReference type="ARBA" id="ARBA00023125"/>
    </source>
</evidence>
<dbReference type="SUPFAM" id="SSF47413">
    <property type="entry name" value="lambda repressor-like DNA-binding domains"/>
    <property type="match status" value="1"/>
</dbReference>
<dbReference type="EMBL" id="NPJF01000002">
    <property type="protein sequence ID" value="OYP57333.1"/>
    <property type="molecule type" value="Genomic_DNA"/>
</dbReference>
<keyword evidence="3" id="KW-0804">Transcription</keyword>
<reference evidence="5 6" key="1">
    <citation type="submission" date="2017-08" db="EMBL/GenBank/DDBJ databases">
        <title>Comparative genomics of non-oral Prevotella species.</title>
        <authorList>
            <person name="Accetto T."/>
            <person name="Nograsek B."/>
            <person name="Avgustin G."/>
        </authorList>
    </citation>
    <scope>NUCLEOTIDE SEQUENCE [LARGE SCALE GENOMIC DNA]</scope>
    <source>
        <strain evidence="5 6">TC1-1</strain>
    </source>
</reference>
<name>A0ABX4EL01_SEGBR</name>
<dbReference type="PANTHER" id="PTHR40661">
    <property type="match status" value="1"/>
</dbReference>
<sequence>MKDRIKQLMESQHMTQQSFAAYIDISAASLSNIFGGRTKPTLNTVEAIQKKFPTINLAWLMFGQGEMFQNEASEVAPTLIEQNGDQVDNEVNDDSSLLSSMQFDTPDTNRVQNTPKIHSHILVKDVDKPKRRVATITVFYDDGTFDTFVPKK</sequence>
<evidence type="ECO:0000256" key="3">
    <source>
        <dbReference type="ARBA" id="ARBA00023163"/>
    </source>
</evidence>
<organism evidence="5 6">
    <name type="scientific">Segatella bryantii</name>
    <name type="common">Prevotella bryantii</name>
    <dbReference type="NCBI Taxonomy" id="77095"/>
    <lineage>
        <taxon>Bacteria</taxon>
        <taxon>Pseudomonadati</taxon>
        <taxon>Bacteroidota</taxon>
        <taxon>Bacteroidia</taxon>
        <taxon>Bacteroidales</taxon>
        <taxon>Prevotellaceae</taxon>
        <taxon>Segatella</taxon>
    </lineage>
</organism>
<accession>A0ABX4EL01</accession>
<dbReference type="Gene3D" id="1.10.260.40">
    <property type="entry name" value="lambda repressor-like DNA-binding domains"/>
    <property type="match status" value="1"/>
</dbReference>
<dbReference type="Proteomes" id="UP000216189">
    <property type="component" value="Unassembled WGS sequence"/>
</dbReference>
<evidence type="ECO:0000256" key="1">
    <source>
        <dbReference type="ARBA" id="ARBA00023015"/>
    </source>
</evidence>
<evidence type="ECO:0000259" key="4">
    <source>
        <dbReference type="PROSITE" id="PS50943"/>
    </source>
</evidence>